<gene>
    <name evidence="1" type="ORF">LCDPAC01_00250</name>
</gene>
<name>A0A481YNK0_9VIRU</name>
<evidence type="ECO:0000313" key="1">
    <source>
        <dbReference type="EMBL" id="QBK84544.1"/>
    </source>
</evidence>
<dbReference type="EMBL" id="MK500278">
    <property type="protein sequence ID" value="QBK84544.1"/>
    <property type="molecule type" value="Genomic_DNA"/>
</dbReference>
<reference evidence="1" key="1">
    <citation type="journal article" date="2019" name="MBio">
        <title>Virus Genomes from Deep Sea Sediments Expand the Ocean Megavirome and Support Independent Origins of Viral Gigantism.</title>
        <authorList>
            <person name="Backstrom D."/>
            <person name="Yutin N."/>
            <person name="Jorgensen S.L."/>
            <person name="Dharamshi J."/>
            <person name="Homa F."/>
            <person name="Zaremba-Niedwiedzka K."/>
            <person name="Spang A."/>
            <person name="Wolf Y.I."/>
            <person name="Koonin E.V."/>
            <person name="Ettema T.J."/>
        </authorList>
    </citation>
    <scope>NUCLEOTIDE SEQUENCE</scope>
</reference>
<proteinExistence type="predicted"/>
<protein>
    <submittedName>
        <fullName evidence="1">Uncharacterized protein</fullName>
    </submittedName>
</protein>
<accession>A0A481YNK0</accession>
<sequence>MERKTDTEFDSWRVKVKFISKLPRNHKLGTITNTYHPAGSWTAWIPRSYYGEGHVLADNYITSVFEIGKNFYEQRPKEREYIVEEIKSLTVSTQLLEEVYSSKKPEMSARMRVLKDKITSFCTNPSKYMEKSVPIKMDGKSCKFKCRSNSAPVSTVSLMSEGDDHDSDFQCDSPVISV</sequence>
<organism evidence="1">
    <name type="scientific">Pithovirus LCDPAC01</name>
    <dbReference type="NCBI Taxonomy" id="2506600"/>
    <lineage>
        <taxon>Viruses</taxon>
        <taxon>Pithoviruses</taxon>
    </lineage>
</organism>